<evidence type="ECO:0000256" key="1">
    <source>
        <dbReference type="ARBA" id="ARBA00005417"/>
    </source>
</evidence>
<keyword evidence="2" id="KW-0813">Transport</keyword>
<dbReference type="PANTHER" id="PTHR43553:SF24">
    <property type="entry name" value="ENERGY-COUPLING FACTOR TRANSPORTER ATP-BINDING PROTEIN ECFA1"/>
    <property type="match status" value="1"/>
</dbReference>
<keyword evidence="4 6" id="KW-0067">ATP-binding</keyword>
<gene>
    <name evidence="6" type="ORF">FHU41_000422</name>
</gene>
<evidence type="ECO:0000256" key="4">
    <source>
        <dbReference type="ARBA" id="ARBA00022840"/>
    </source>
</evidence>
<comment type="similarity">
    <text evidence="1">Belongs to the ABC transporter superfamily.</text>
</comment>
<dbReference type="RefSeq" id="WP_179387995.1">
    <property type="nucleotide sequence ID" value="NZ_JACBYQ010000001.1"/>
</dbReference>
<dbReference type="CDD" id="cd03225">
    <property type="entry name" value="ABC_cobalt_CbiO_domain1"/>
    <property type="match status" value="1"/>
</dbReference>
<dbReference type="InterPro" id="IPR003593">
    <property type="entry name" value="AAA+_ATPase"/>
</dbReference>
<dbReference type="Proteomes" id="UP000521748">
    <property type="component" value="Unassembled WGS sequence"/>
</dbReference>
<comment type="caution">
    <text evidence="6">The sequence shown here is derived from an EMBL/GenBank/DDBJ whole genome shotgun (WGS) entry which is preliminary data.</text>
</comment>
<proteinExistence type="inferred from homology"/>
<evidence type="ECO:0000259" key="5">
    <source>
        <dbReference type="PROSITE" id="PS50893"/>
    </source>
</evidence>
<accession>A0A7Y9LRD6</accession>
<dbReference type="Gene3D" id="3.40.50.300">
    <property type="entry name" value="P-loop containing nucleotide triphosphate hydrolases"/>
    <property type="match status" value="1"/>
</dbReference>
<dbReference type="InterPro" id="IPR003439">
    <property type="entry name" value="ABC_transporter-like_ATP-bd"/>
</dbReference>
<name>A0A7Y9LRD6_9MICC</name>
<dbReference type="InterPro" id="IPR015856">
    <property type="entry name" value="ABC_transpr_CbiO/EcfA_su"/>
</dbReference>
<dbReference type="GO" id="GO:0005524">
    <property type="term" value="F:ATP binding"/>
    <property type="evidence" value="ECO:0007669"/>
    <property type="project" value="UniProtKB-KW"/>
</dbReference>
<sequence length="239" mass="25882">MTIELKAAAVRVKSPDGGSELTLLEELTLELTEQRIAVIGANGSGKSTLLRLLNGLIAPSSGSVEVNGLDTVREGAAVRRQVGFMFTDPLSQLVMPTPLEDVELSLRRSHPKAPERRAAALQVLERFGLESLAEHSVYSLSGGERQLVALSSVLAVQPKILVLDEPTTLLDLVNTHRLVELLAGLEQQVVLASHDLELACRAERLLVIDQAKVVYDGDPVAGVRQYRELALARAKTWKA</sequence>
<keyword evidence="3" id="KW-0547">Nucleotide-binding</keyword>
<evidence type="ECO:0000256" key="3">
    <source>
        <dbReference type="ARBA" id="ARBA00022741"/>
    </source>
</evidence>
<protein>
    <submittedName>
        <fullName evidence="6">Biotin transport system ATP-binding protein</fullName>
        <ecNumber evidence="6">3.6.3.-</ecNumber>
    </submittedName>
</protein>
<keyword evidence="6" id="KW-0378">Hydrolase</keyword>
<dbReference type="GO" id="GO:0016887">
    <property type="term" value="F:ATP hydrolysis activity"/>
    <property type="evidence" value="ECO:0007669"/>
    <property type="project" value="InterPro"/>
</dbReference>
<dbReference type="EMBL" id="JACBYQ010000001">
    <property type="protein sequence ID" value="NYE94201.1"/>
    <property type="molecule type" value="Genomic_DNA"/>
</dbReference>
<keyword evidence="7" id="KW-1185">Reference proteome</keyword>
<dbReference type="GO" id="GO:0043190">
    <property type="term" value="C:ATP-binding cassette (ABC) transporter complex"/>
    <property type="evidence" value="ECO:0007669"/>
    <property type="project" value="TreeGrafter"/>
</dbReference>
<dbReference type="Pfam" id="PF00005">
    <property type="entry name" value="ABC_tran"/>
    <property type="match status" value="1"/>
</dbReference>
<dbReference type="PROSITE" id="PS50893">
    <property type="entry name" value="ABC_TRANSPORTER_2"/>
    <property type="match status" value="1"/>
</dbReference>
<dbReference type="EC" id="3.6.3.-" evidence="6"/>
<dbReference type="SUPFAM" id="SSF52540">
    <property type="entry name" value="P-loop containing nucleoside triphosphate hydrolases"/>
    <property type="match status" value="1"/>
</dbReference>
<dbReference type="PROSITE" id="PS00211">
    <property type="entry name" value="ABC_TRANSPORTER_1"/>
    <property type="match status" value="1"/>
</dbReference>
<dbReference type="GO" id="GO:0042626">
    <property type="term" value="F:ATPase-coupled transmembrane transporter activity"/>
    <property type="evidence" value="ECO:0007669"/>
    <property type="project" value="TreeGrafter"/>
</dbReference>
<reference evidence="6 7" key="1">
    <citation type="submission" date="2020-07" db="EMBL/GenBank/DDBJ databases">
        <title>Sequencing the genomes of 1000 actinobacteria strains.</title>
        <authorList>
            <person name="Klenk H.-P."/>
        </authorList>
    </citation>
    <scope>NUCLEOTIDE SEQUENCE [LARGE SCALE GENOMIC DNA]</scope>
    <source>
        <strain evidence="6 7">DSM 102047</strain>
    </source>
</reference>
<dbReference type="AlphaFoldDB" id="A0A7Y9LRD6"/>
<dbReference type="InterPro" id="IPR050095">
    <property type="entry name" value="ECF_ABC_transporter_ATP-bd"/>
</dbReference>
<evidence type="ECO:0000256" key="2">
    <source>
        <dbReference type="ARBA" id="ARBA00022448"/>
    </source>
</evidence>
<dbReference type="InterPro" id="IPR027417">
    <property type="entry name" value="P-loop_NTPase"/>
</dbReference>
<feature type="domain" description="ABC transporter" evidence="5">
    <location>
        <begin position="5"/>
        <end position="235"/>
    </location>
</feature>
<evidence type="ECO:0000313" key="6">
    <source>
        <dbReference type="EMBL" id="NYE94201.1"/>
    </source>
</evidence>
<dbReference type="SMART" id="SM00382">
    <property type="entry name" value="AAA"/>
    <property type="match status" value="1"/>
</dbReference>
<dbReference type="InterPro" id="IPR017871">
    <property type="entry name" value="ABC_transporter-like_CS"/>
</dbReference>
<organism evidence="6 7">
    <name type="scientific">Psychromicrobium silvestre</name>
    <dbReference type="NCBI Taxonomy" id="1645614"/>
    <lineage>
        <taxon>Bacteria</taxon>
        <taxon>Bacillati</taxon>
        <taxon>Actinomycetota</taxon>
        <taxon>Actinomycetes</taxon>
        <taxon>Micrococcales</taxon>
        <taxon>Micrococcaceae</taxon>
        <taxon>Psychromicrobium</taxon>
    </lineage>
</organism>
<dbReference type="PANTHER" id="PTHR43553">
    <property type="entry name" value="HEAVY METAL TRANSPORTER"/>
    <property type="match status" value="1"/>
</dbReference>
<evidence type="ECO:0000313" key="7">
    <source>
        <dbReference type="Proteomes" id="UP000521748"/>
    </source>
</evidence>